<evidence type="ECO:0000313" key="18">
    <source>
        <dbReference type="Proteomes" id="UP000409545"/>
    </source>
</evidence>
<dbReference type="InterPro" id="IPR050515">
    <property type="entry name" value="Beta-lactam/transpept"/>
</dbReference>
<dbReference type="InterPro" id="IPR036138">
    <property type="entry name" value="PBP_dimer_sf"/>
</dbReference>
<dbReference type="InterPro" id="IPR012338">
    <property type="entry name" value="Beta-lactam/transpept-like"/>
</dbReference>
<dbReference type="KEGG" id="ccof:VC76_03275"/>
<keyword evidence="10" id="KW-0573">Peptidoglycan synthesis</keyword>
<dbReference type="FunFam" id="3.40.710.10:FF:000024">
    <property type="entry name" value="Penicillin-binding protein 2"/>
    <property type="match status" value="1"/>
</dbReference>
<dbReference type="GO" id="GO:0008360">
    <property type="term" value="P:regulation of cell shape"/>
    <property type="evidence" value="ECO:0007669"/>
    <property type="project" value="UniProtKB-KW"/>
</dbReference>
<comment type="subcellular location">
    <subcellularLocation>
        <location evidence="2">Cell membrane</location>
    </subcellularLocation>
    <subcellularLocation>
        <location evidence="1">Membrane</location>
        <topology evidence="1">Single-pass membrane protein</topology>
    </subcellularLocation>
</comment>
<keyword evidence="6" id="KW-0645">Protease</keyword>
<reference evidence="16 18" key="1">
    <citation type="submission" date="2018-05" db="EMBL/GenBank/DDBJ databases">
        <authorList>
            <consortium name="NARMS: The National Antimicrobial Resistance Monitoring System"/>
        </authorList>
    </citation>
    <scope>NUCLEOTIDE SEQUENCE [LARGE SCALE GENOMIC DNA]</scope>
    <source>
        <strain evidence="17 19">CVM N17C171</strain>
        <strain evidence="16 18">FSIS1711007</strain>
    </source>
</reference>
<dbReference type="Gene3D" id="3.40.710.10">
    <property type="entry name" value="DD-peptidase/beta-lactamase superfamily"/>
    <property type="match status" value="1"/>
</dbReference>
<keyword evidence="9" id="KW-0133">Cell shape</keyword>
<dbReference type="PANTHER" id="PTHR30627:SF2">
    <property type="entry name" value="PEPTIDOGLYCAN D,D-TRANSPEPTIDASE MRDA"/>
    <property type="match status" value="1"/>
</dbReference>
<keyword evidence="11" id="KW-1133">Transmembrane helix</keyword>
<dbReference type="SUPFAM" id="SSF56519">
    <property type="entry name" value="Penicillin binding protein dimerisation domain"/>
    <property type="match status" value="1"/>
</dbReference>
<evidence type="ECO:0000259" key="14">
    <source>
        <dbReference type="Pfam" id="PF00905"/>
    </source>
</evidence>
<evidence type="ECO:0000259" key="15">
    <source>
        <dbReference type="Pfam" id="PF03717"/>
    </source>
</evidence>
<keyword evidence="3" id="KW-1003">Cell membrane</keyword>
<dbReference type="GO" id="GO:0005886">
    <property type="term" value="C:plasma membrane"/>
    <property type="evidence" value="ECO:0007669"/>
    <property type="project" value="UniProtKB-SubCell"/>
</dbReference>
<dbReference type="Gene3D" id="3.90.1310.10">
    <property type="entry name" value="Penicillin-binding protein 2a (Domain 2)"/>
    <property type="match status" value="1"/>
</dbReference>
<evidence type="ECO:0000256" key="8">
    <source>
        <dbReference type="ARBA" id="ARBA00022801"/>
    </source>
</evidence>
<keyword evidence="7" id="KW-0812">Transmembrane</keyword>
<feature type="domain" description="Penicillin-binding protein dimerisation" evidence="15">
    <location>
        <begin position="46"/>
        <end position="222"/>
    </location>
</feature>
<evidence type="ECO:0000256" key="9">
    <source>
        <dbReference type="ARBA" id="ARBA00022960"/>
    </source>
</evidence>
<comment type="caution">
    <text evidence="16">The sequence shown here is derived from an EMBL/GenBank/DDBJ whole genome shotgun (WGS) entry which is preliminary data.</text>
</comment>
<keyword evidence="5 16" id="KW-0121">Carboxypeptidase</keyword>
<evidence type="ECO:0000256" key="6">
    <source>
        <dbReference type="ARBA" id="ARBA00022670"/>
    </source>
</evidence>
<dbReference type="RefSeq" id="WP_002784249.1">
    <property type="nucleotide sequence ID" value="NZ_AANOQZ020000011.1"/>
</dbReference>
<dbReference type="EMBL" id="AACSIE010000002">
    <property type="protein sequence ID" value="EAL9204040.1"/>
    <property type="molecule type" value="Genomic_DNA"/>
</dbReference>
<dbReference type="GO" id="GO:0071972">
    <property type="term" value="F:peptidoglycan L,D-transpeptidase activity"/>
    <property type="evidence" value="ECO:0007669"/>
    <property type="project" value="TreeGrafter"/>
</dbReference>
<evidence type="ECO:0000256" key="10">
    <source>
        <dbReference type="ARBA" id="ARBA00022984"/>
    </source>
</evidence>
<dbReference type="PANTHER" id="PTHR30627">
    <property type="entry name" value="PEPTIDOGLYCAN D,D-TRANSPEPTIDASE"/>
    <property type="match status" value="1"/>
</dbReference>
<dbReference type="GO" id="GO:0008658">
    <property type="term" value="F:penicillin binding"/>
    <property type="evidence" value="ECO:0007669"/>
    <property type="project" value="InterPro"/>
</dbReference>
<evidence type="ECO:0000256" key="5">
    <source>
        <dbReference type="ARBA" id="ARBA00022645"/>
    </source>
</evidence>
<organism evidence="16 18">
    <name type="scientific">Campylobacter coli</name>
    <dbReference type="NCBI Taxonomy" id="195"/>
    <lineage>
        <taxon>Bacteria</taxon>
        <taxon>Pseudomonadati</taxon>
        <taxon>Campylobacterota</taxon>
        <taxon>Epsilonproteobacteria</taxon>
        <taxon>Campylobacterales</taxon>
        <taxon>Campylobacteraceae</taxon>
        <taxon>Campylobacter</taxon>
    </lineage>
</organism>
<protein>
    <submittedName>
        <fullName evidence="16">Penicillin-binding protein 2</fullName>
        <ecNumber evidence="16">3.4.16.4</ecNumber>
    </submittedName>
</protein>
<accession>A0A3Z9CWH9</accession>
<evidence type="ECO:0000256" key="4">
    <source>
        <dbReference type="ARBA" id="ARBA00022519"/>
    </source>
</evidence>
<dbReference type="GO" id="GO:0071555">
    <property type="term" value="P:cell wall organization"/>
    <property type="evidence" value="ECO:0007669"/>
    <property type="project" value="UniProtKB-KW"/>
</dbReference>
<keyword evidence="13" id="KW-0961">Cell wall biogenesis/degradation</keyword>
<name>A0A3Z9CWH9_CAMCO</name>
<dbReference type="InterPro" id="IPR017790">
    <property type="entry name" value="Penicillin-binding_protein_2"/>
</dbReference>
<evidence type="ECO:0000256" key="2">
    <source>
        <dbReference type="ARBA" id="ARBA00004236"/>
    </source>
</evidence>
<gene>
    <name evidence="16" type="primary">mrdA</name>
    <name evidence="16" type="ORF">B9Q54_05715</name>
    <name evidence="17" type="ORF">DYU70_02530</name>
</gene>
<dbReference type="EC" id="3.4.16.4" evidence="16"/>
<keyword evidence="8 16" id="KW-0378">Hydrolase</keyword>
<dbReference type="NCBIfam" id="TIGR03423">
    <property type="entry name" value="pbp2_mrdA"/>
    <property type="match status" value="1"/>
</dbReference>
<dbReference type="GO" id="GO:0006508">
    <property type="term" value="P:proteolysis"/>
    <property type="evidence" value="ECO:0007669"/>
    <property type="project" value="UniProtKB-KW"/>
</dbReference>
<dbReference type="Proteomes" id="UP000409545">
    <property type="component" value="Unassembled WGS sequence"/>
</dbReference>
<evidence type="ECO:0000256" key="3">
    <source>
        <dbReference type="ARBA" id="ARBA00022475"/>
    </source>
</evidence>
<evidence type="ECO:0000256" key="13">
    <source>
        <dbReference type="ARBA" id="ARBA00023316"/>
    </source>
</evidence>
<proteinExistence type="predicted"/>
<dbReference type="InterPro" id="IPR001460">
    <property type="entry name" value="PCN-bd_Tpept"/>
</dbReference>
<evidence type="ECO:0000256" key="7">
    <source>
        <dbReference type="ARBA" id="ARBA00022692"/>
    </source>
</evidence>
<dbReference type="GO" id="GO:0009002">
    <property type="term" value="F:serine-type D-Ala-D-Ala carboxypeptidase activity"/>
    <property type="evidence" value="ECO:0007669"/>
    <property type="project" value="UniProtKB-EC"/>
</dbReference>
<dbReference type="Gene3D" id="3.30.1390.30">
    <property type="entry name" value="Penicillin-binding protein 2a, domain 3"/>
    <property type="match status" value="1"/>
</dbReference>
<evidence type="ECO:0000256" key="12">
    <source>
        <dbReference type="ARBA" id="ARBA00023136"/>
    </source>
</evidence>
<dbReference type="Proteomes" id="UP000411403">
    <property type="component" value="Unassembled WGS sequence"/>
</dbReference>
<dbReference type="AlphaFoldDB" id="A0A3Z9CWH9"/>
<sequence>MRMRLVVGFILLFFIFLLSRVYYLSIKSNVYYEELAKQNAIKTEFIVPTRGQILDRNGTPLAINDLGFSISIKPYLTLKRANRGVLEKELNQLQGFFPDLNTTKLAEFYKRNDSYYNQDFIKIIDFIPSQEMMKHYSELNLNQNIRIDPAVQRKYPFGKLASHIIGYVGKADLQDIKENEISKLTNFTGKSGIERYYNDVLQGEKGTKIYKVNALNQEVEQLSYTSALSNDIELTIDIELQSFLTQLFEGNAGAAIIMDISDGSILAAGSFPEYDLNPFVTGISYKEWDELSNNLDHPFTNKLINGYYPPGSVVKMGVGLSFLNSKSINPSTQFFCNGSIELGGRFFRCWNRAGHGAVDLKHAIKASCDVYFYDGSLQVGIDQISRTLSRIGFGAKTGVDLPNEFVGILPSREWKMQRYKQAWFQGDTLNTSIGQGNFLATPMQIARYTAQIAKGAEVVPHFLKSVENNNTITEDKAQDSNEIFTLFEKSQLPYIRDAMYAVANEQGGTSYHYLRNLEVKVAAKTGTAQVVGFSQADKNRVDEKQLRYYTRSHAWVTSYAPYSKPRYVVTVLVEHGGRTISSGVATAKIYQKMIELGYFKPENKANSPKKN</sequence>
<feature type="domain" description="Penicillin-binding protein transpeptidase" evidence="14">
    <location>
        <begin position="253"/>
        <end position="593"/>
    </location>
</feature>
<dbReference type="Pfam" id="PF00905">
    <property type="entry name" value="Transpeptidase"/>
    <property type="match status" value="1"/>
</dbReference>
<evidence type="ECO:0000256" key="1">
    <source>
        <dbReference type="ARBA" id="ARBA00004167"/>
    </source>
</evidence>
<dbReference type="SUPFAM" id="SSF56601">
    <property type="entry name" value="beta-lactamase/transpeptidase-like"/>
    <property type="match status" value="1"/>
</dbReference>
<evidence type="ECO:0000313" key="17">
    <source>
        <dbReference type="EMBL" id="EAL9204040.1"/>
    </source>
</evidence>
<evidence type="ECO:0000256" key="11">
    <source>
        <dbReference type="ARBA" id="ARBA00022989"/>
    </source>
</evidence>
<dbReference type="GO" id="GO:0009252">
    <property type="term" value="P:peptidoglycan biosynthetic process"/>
    <property type="evidence" value="ECO:0007669"/>
    <property type="project" value="UniProtKB-KW"/>
</dbReference>
<evidence type="ECO:0000313" key="16">
    <source>
        <dbReference type="EMBL" id="EAK5103764.1"/>
    </source>
</evidence>
<keyword evidence="12" id="KW-0472">Membrane</keyword>
<dbReference type="Pfam" id="PF03717">
    <property type="entry name" value="PBP_dimer"/>
    <property type="match status" value="1"/>
</dbReference>
<dbReference type="EMBL" id="AACGUZ010000008">
    <property type="protein sequence ID" value="EAK5103764.1"/>
    <property type="molecule type" value="Genomic_DNA"/>
</dbReference>
<keyword evidence="4" id="KW-0997">Cell inner membrane</keyword>
<evidence type="ECO:0000313" key="19">
    <source>
        <dbReference type="Proteomes" id="UP000411403"/>
    </source>
</evidence>
<dbReference type="InterPro" id="IPR005311">
    <property type="entry name" value="PBP_dimer"/>
</dbReference>